<dbReference type="Proteomes" id="UP001215598">
    <property type="component" value="Unassembled WGS sequence"/>
</dbReference>
<dbReference type="InterPro" id="IPR002018">
    <property type="entry name" value="CarbesteraseB"/>
</dbReference>
<protein>
    <recommendedName>
        <fullName evidence="2">Carboxylesterase type B domain-containing protein</fullName>
    </recommendedName>
</protein>
<evidence type="ECO:0000256" key="1">
    <source>
        <dbReference type="SAM" id="MobiDB-lite"/>
    </source>
</evidence>
<gene>
    <name evidence="3" type="ORF">B0H16DRAFT_1699562</name>
</gene>
<dbReference type="Gene3D" id="3.40.50.1820">
    <property type="entry name" value="alpha/beta hydrolase"/>
    <property type="match status" value="1"/>
</dbReference>
<evidence type="ECO:0000313" key="4">
    <source>
        <dbReference type="Proteomes" id="UP001215598"/>
    </source>
</evidence>
<sequence>SNCFTNVTSLSSSRNGSSSRRRPTPWHDSLSVLKACNEFVEAPPILLSLLLQSTWSSGQLNVTFGSCPSHPHHAPTLDRRSRGALHRRTGLRDLHGPGRHNHRDRLLPRRPFCRPAGLKPPIPRPVSPPTTHLGNVNASNFATTCIATTQTATTSTTSEDCLFGNIYLLINTTPTSALPVLIYFYGGGFEGGEAREFTYLLIFTVGYG</sequence>
<dbReference type="InterPro" id="IPR029058">
    <property type="entry name" value="AB_hydrolase_fold"/>
</dbReference>
<reference evidence="3" key="1">
    <citation type="submission" date="2023-03" db="EMBL/GenBank/DDBJ databases">
        <title>Massive genome expansion in bonnet fungi (Mycena s.s.) driven by repeated elements and novel gene families across ecological guilds.</title>
        <authorList>
            <consortium name="Lawrence Berkeley National Laboratory"/>
            <person name="Harder C.B."/>
            <person name="Miyauchi S."/>
            <person name="Viragh M."/>
            <person name="Kuo A."/>
            <person name="Thoen E."/>
            <person name="Andreopoulos B."/>
            <person name="Lu D."/>
            <person name="Skrede I."/>
            <person name="Drula E."/>
            <person name="Henrissat B."/>
            <person name="Morin E."/>
            <person name="Kohler A."/>
            <person name="Barry K."/>
            <person name="LaButti K."/>
            <person name="Morin E."/>
            <person name="Salamov A."/>
            <person name="Lipzen A."/>
            <person name="Mereny Z."/>
            <person name="Hegedus B."/>
            <person name="Baldrian P."/>
            <person name="Stursova M."/>
            <person name="Weitz H."/>
            <person name="Taylor A."/>
            <person name="Grigoriev I.V."/>
            <person name="Nagy L.G."/>
            <person name="Martin F."/>
            <person name="Kauserud H."/>
        </authorList>
    </citation>
    <scope>NUCLEOTIDE SEQUENCE</scope>
    <source>
        <strain evidence="3">CBHHK182m</strain>
    </source>
</reference>
<feature type="non-terminal residue" evidence="3">
    <location>
        <position position="208"/>
    </location>
</feature>
<evidence type="ECO:0000313" key="3">
    <source>
        <dbReference type="EMBL" id="KAJ7721594.1"/>
    </source>
</evidence>
<organism evidence="3 4">
    <name type="scientific">Mycena metata</name>
    <dbReference type="NCBI Taxonomy" id="1033252"/>
    <lineage>
        <taxon>Eukaryota</taxon>
        <taxon>Fungi</taxon>
        <taxon>Dikarya</taxon>
        <taxon>Basidiomycota</taxon>
        <taxon>Agaricomycotina</taxon>
        <taxon>Agaricomycetes</taxon>
        <taxon>Agaricomycetidae</taxon>
        <taxon>Agaricales</taxon>
        <taxon>Marasmiineae</taxon>
        <taxon>Mycenaceae</taxon>
        <taxon>Mycena</taxon>
    </lineage>
</organism>
<dbReference type="EMBL" id="JARKIB010000228">
    <property type="protein sequence ID" value="KAJ7721594.1"/>
    <property type="molecule type" value="Genomic_DNA"/>
</dbReference>
<name>A0AAD7MKF9_9AGAR</name>
<evidence type="ECO:0000259" key="2">
    <source>
        <dbReference type="Pfam" id="PF00135"/>
    </source>
</evidence>
<keyword evidence="4" id="KW-1185">Reference proteome</keyword>
<dbReference type="Pfam" id="PF00135">
    <property type="entry name" value="COesterase"/>
    <property type="match status" value="1"/>
</dbReference>
<feature type="compositionally biased region" description="Low complexity" evidence="1">
    <location>
        <begin position="9"/>
        <end position="18"/>
    </location>
</feature>
<comment type="caution">
    <text evidence="3">The sequence shown here is derived from an EMBL/GenBank/DDBJ whole genome shotgun (WGS) entry which is preliminary data.</text>
</comment>
<proteinExistence type="predicted"/>
<dbReference type="SUPFAM" id="SSF53474">
    <property type="entry name" value="alpha/beta-Hydrolases"/>
    <property type="match status" value="1"/>
</dbReference>
<accession>A0AAD7MKF9</accession>
<feature type="region of interest" description="Disordered" evidence="1">
    <location>
        <begin position="1"/>
        <end position="26"/>
    </location>
</feature>
<dbReference type="AlphaFoldDB" id="A0AAD7MKF9"/>
<feature type="domain" description="Carboxylesterase type B" evidence="2">
    <location>
        <begin position="127"/>
        <end position="198"/>
    </location>
</feature>
<feature type="region of interest" description="Disordered" evidence="1">
    <location>
        <begin position="90"/>
        <end position="110"/>
    </location>
</feature>